<feature type="transmembrane region" description="Helical" evidence="8">
    <location>
        <begin position="358"/>
        <end position="376"/>
    </location>
</feature>
<feature type="domain" description="Glycosyltransferase RgtA/B/C/D-like" evidence="9">
    <location>
        <begin position="97"/>
        <end position="250"/>
    </location>
</feature>
<feature type="transmembrane region" description="Helical" evidence="8">
    <location>
        <begin position="326"/>
        <end position="352"/>
    </location>
</feature>
<evidence type="ECO:0000313" key="11">
    <source>
        <dbReference type="Proteomes" id="UP001596306"/>
    </source>
</evidence>
<evidence type="ECO:0000256" key="4">
    <source>
        <dbReference type="ARBA" id="ARBA00022679"/>
    </source>
</evidence>
<keyword evidence="2" id="KW-1003">Cell membrane</keyword>
<evidence type="ECO:0000256" key="2">
    <source>
        <dbReference type="ARBA" id="ARBA00022475"/>
    </source>
</evidence>
<evidence type="ECO:0000256" key="3">
    <source>
        <dbReference type="ARBA" id="ARBA00022676"/>
    </source>
</evidence>
<dbReference type="Proteomes" id="UP001596306">
    <property type="component" value="Unassembled WGS sequence"/>
</dbReference>
<dbReference type="InterPro" id="IPR038731">
    <property type="entry name" value="RgtA/B/C-like"/>
</dbReference>
<comment type="caution">
    <text evidence="10">The sequence shown here is derived from an EMBL/GenBank/DDBJ whole genome shotgun (WGS) entry which is preliminary data.</text>
</comment>
<feature type="transmembrane region" description="Helical" evidence="8">
    <location>
        <begin position="81"/>
        <end position="100"/>
    </location>
</feature>
<feature type="transmembrane region" description="Helical" evidence="8">
    <location>
        <begin position="383"/>
        <end position="401"/>
    </location>
</feature>
<sequence>MFDTMPTPASVQQASSAFVEPSRGNRVFAALLGRSPALPAVALGLLAAVLSALGSWIPSFWGDEAASVMSATRSWDSLWPMLARVDAVHGAYYVVMHLWIDAFGASPFSVRLPSAIAVGFTVAGLVVLAARLANPRVALFAGLVCAVLPRVTFMGSETRGYALSAACAVWLTVLLVGLMRTRETRVLPWAGYAVGLAASVYVFLYLALIVVVHAVILLSVTPRGRVFVDRMLRAWAFAAASGIALAAPVIVLAITERQQIAFLRDRRQMDAELLLVDQWFSTAWLAALCWSVIAAGVGVAAFALWRRSLHGGSKAVRFRALERADAVAPHPLVVGLAWLVLPCALLLLLNALTPSYTIRYLSFAAPAAALIIGWTLDLPRRRWVPWLVIAGIAAGAAPSYLDQRAPFAKDAGSDWAALASTIEAKAQPGDGVIFDESTKPSRRPRLAMHLYPESFGGLVDVALQTPYDSTDRLWDRVYPEADWPALPSMTDRVWLVESGASDFGMSALVQLGYTVHGSIWLNRSTVYELTRGGL</sequence>
<keyword evidence="7 8" id="KW-0472">Membrane</keyword>
<dbReference type="PANTHER" id="PTHR33908">
    <property type="entry name" value="MANNOSYLTRANSFERASE YKCB-RELATED"/>
    <property type="match status" value="1"/>
</dbReference>
<dbReference type="RefSeq" id="WP_386730938.1">
    <property type="nucleotide sequence ID" value="NZ_JBHSTP010000002.1"/>
</dbReference>
<feature type="transmembrane region" description="Helical" evidence="8">
    <location>
        <begin position="232"/>
        <end position="254"/>
    </location>
</feature>
<feature type="transmembrane region" description="Helical" evidence="8">
    <location>
        <begin position="160"/>
        <end position="179"/>
    </location>
</feature>
<keyword evidence="3 10" id="KW-0328">Glycosyltransferase</keyword>
<protein>
    <submittedName>
        <fullName evidence="10">Glycosyltransferase family 39 protein</fullName>
        <ecNumber evidence="10">2.4.-.-</ecNumber>
    </submittedName>
</protein>
<feature type="transmembrane region" description="Helical" evidence="8">
    <location>
        <begin position="283"/>
        <end position="305"/>
    </location>
</feature>
<dbReference type="PANTHER" id="PTHR33908:SF3">
    <property type="entry name" value="UNDECAPRENYL PHOSPHATE-ALPHA-4-AMINO-4-DEOXY-L-ARABINOSE ARABINOSYL TRANSFERASE"/>
    <property type="match status" value="1"/>
</dbReference>
<gene>
    <name evidence="10" type="ORF">ACFQB0_10175</name>
</gene>
<keyword evidence="5 8" id="KW-0812">Transmembrane</keyword>
<name>A0ABW1VEZ7_9MICO</name>
<keyword evidence="4 10" id="KW-0808">Transferase</keyword>
<feature type="transmembrane region" description="Helical" evidence="8">
    <location>
        <begin position="40"/>
        <end position="61"/>
    </location>
</feature>
<evidence type="ECO:0000256" key="8">
    <source>
        <dbReference type="SAM" id="Phobius"/>
    </source>
</evidence>
<keyword evidence="6 8" id="KW-1133">Transmembrane helix</keyword>
<dbReference type="InterPro" id="IPR050297">
    <property type="entry name" value="LipidA_mod_glycosyltrf_83"/>
</dbReference>
<keyword evidence="11" id="KW-1185">Reference proteome</keyword>
<dbReference type="EMBL" id="JBHSTP010000002">
    <property type="protein sequence ID" value="MFC6356474.1"/>
    <property type="molecule type" value="Genomic_DNA"/>
</dbReference>
<evidence type="ECO:0000256" key="5">
    <source>
        <dbReference type="ARBA" id="ARBA00022692"/>
    </source>
</evidence>
<feature type="transmembrane region" description="Helical" evidence="8">
    <location>
        <begin position="112"/>
        <end position="130"/>
    </location>
</feature>
<dbReference type="Pfam" id="PF13231">
    <property type="entry name" value="PMT_2"/>
    <property type="match status" value="1"/>
</dbReference>
<proteinExistence type="predicted"/>
<dbReference type="EC" id="2.4.-.-" evidence="10"/>
<evidence type="ECO:0000313" key="10">
    <source>
        <dbReference type="EMBL" id="MFC6356474.1"/>
    </source>
</evidence>
<evidence type="ECO:0000256" key="1">
    <source>
        <dbReference type="ARBA" id="ARBA00004651"/>
    </source>
</evidence>
<comment type="subcellular location">
    <subcellularLocation>
        <location evidence="1">Cell membrane</location>
        <topology evidence="1">Multi-pass membrane protein</topology>
    </subcellularLocation>
</comment>
<dbReference type="GO" id="GO:0016757">
    <property type="term" value="F:glycosyltransferase activity"/>
    <property type="evidence" value="ECO:0007669"/>
    <property type="project" value="UniProtKB-KW"/>
</dbReference>
<accession>A0ABW1VEZ7</accession>
<evidence type="ECO:0000259" key="9">
    <source>
        <dbReference type="Pfam" id="PF13231"/>
    </source>
</evidence>
<organism evidence="10 11">
    <name type="scientific">Luethyella okanaganae</name>
    <dbReference type="NCBI Taxonomy" id="69372"/>
    <lineage>
        <taxon>Bacteria</taxon>
        <taxon>Bacillati</taxon>
        <taxon>Actinomycetota</taxon>
        <taxon>Actinomycetes</taxon>
        <taxon>Micrococcales</taxon>
        <taxon>Microbacteriaceae</taxon>
        <taxon>Luethyella</taxon>
    </lineage>
</organism>
<evidence type="ECO:0000256" key="6">
    <source>
        <dbReference type="ARBA" id="ARBA00022989"/>
    </source>
</evidence>
<feature type="transmembrane region" description="Helical" evidence="8">
    <location>
        <begin position="191"/>
        <end position="220"/>
    </location>
</feature>
<evidence type="ECO:0000256" key="7">
    <source>
        <dbReference type="ARBA" id="ARBA00023136"/>
    </source>
</evidence>
<reference evidence="11" key="1">
    <citation type="journal article" date="2019" name="Int. J. Syst. Evol. Microbiol.">
        <title>The Global Catalogue of Microorganisms (GCM) 10K type strain sequencing project: providing services to taxonomists for standard genome sequencing and annotation.</title>
        <authorList>
            <consortium name="The Broad Institute Genomics Platform"/>
            <consortium name="The Broad Institute Genome Sequencing Center for Infectious Disease"/>
            <person name="Wu L."/>
            <person name="Ma J."/>
        </authorList>
    </citation>
    <scope>NUCLEOTIDE SEQUENCE [LARGE SCALE GENOMIC DNA]</scope>
    <source>
        <strain evidence="11">CCUG 43304</strain>
    </source>
</reference>